<organism evidence="1 2">
    <name type="scientific">Hypsibius exemplaris</name>
    <name type="common">Freshwater tardigrade</name>
    <dbReference type="NCBI Taxonomy" id="2072580"/>
    <lineage>
        <taxon>Eukaryota</taxon>
        <taxon>Metazoa</taxon>
        <taxon>Ecdysozoa</taxon>
        <taxon>Tardigrada</taxon>
        <taxon>Eutardigrada</taxon>
        <taxon>Parachela</taxon>
        <taxon>Hypsibioidea</taxon>
        <taxon>Hypsibiidae</taxon>
        <taxon>Hypsibius</taxon>
    </lineage>
</organism>
<reference evidence="2" key="1">
    <citation type="submission" date="2017-01" db="EMBL/GenBank/DDBJ databases">
        <title>Comparative genomics of anhydrobiosis in the tardigrade Hypsibius dujardini.</title>
        <authorList>
            <person name="Yoshida Y."/>
            <person name="Koutsovoulos G."/>
            <person name="Laetsch D."/>
            <person name="Stevens L."/>
            <person name="Kumar S."/>
            <person name="Horikawa D."/>
            <person name="Ishino K."/>
            <person name="Komine S."/>
            <person name="Tomita M."/>
            <person name="Blaxter M."/>
            <person name="Arakawa K."/>
        </authorList>
    </citation>
    <scope>NUCLEOTIDE SEQUENCE [LARGE SCALE GENOMIC DNA]</scope>
    <source>
        <strain evidence="2">Z151</strain>
    </source>
</reference>
<dbReference type="AlphaFoldDB" id="A0A9X6N8T3"/>
<accession>A0A9X6N8T3</accession>
<keyword evidence="2" id="KW-1185">Reference proteome</keyword>
<evidence type="ECO:0000313" key="2">
    <source>
        <dbReference type="Proteomes" id="UP000192578"/>
    </source>
</evidence>
<dbReference type="Proteomes" id="UP000192578">
    <property type="component" value="Unassembled WGS sequence"/>
</dbReference>
<sequence length="308" mass="34776">MSLEVGVIMSRLSSAGNILLIRNKNLFTLKGHSPIVAPEKLTSFWTHKPRPNACVLKTHLLTNNTAQTLSGSHHSTRCSWANLKKLLPKKVGDLKSIRIAFVGDSRVRDLYSFLWSIMSGEPFDPRPLHHDLKYFSGPPNNVKLQDFYWIPFPDESVKHLTRQWCEAAEEEVPHVVVYGTGAHYIWSYGQGGVKNFTAALDLVALHFKELSARTNVVWLPILPIMRSKPTQRKGSNDHRLSPTAERYGRRFAKVALSNGLFLWESAYQVARTHLERYRDNVHMGTQLLSLVICQLTSAIDSGSCRGGF</sequence>
<protein>
    <submittedName>
        <fullName evidence="1">Uncharacterized protein</fullName>
    </submittedName>
</protein>
<gene>
    <name evidence="1" type="ORF">BV898_14380</name>
</gene>
<evidence type="ECO:0000313" key="1">
    <source>
        <dbReference type="EMBL" id="OWA49842.1"/>
    </source>
</evidence>
<comment type="caution">
    <text evidence="1">The sequence shown here is derived from an EMBL/GenBank/DDBJ whole genome shotgun (WGS) entry which is preliminary data.</text>
</comment>
<proteinExistence type="predicted"/>
<dbReference type="EMBL" id="MTYJ01000175">
    <property type="protein sequence ID" value="OWA49842.1"/>
    <property type="molecule type" value="Genomic_DNA"/>
</dbReference>
<name>A0A9X6N8T3_HYPEX</name>